<dbReference type="Pfam" id="PF04545">
    <property type="entry name" value="Sigma70_r4"/>
    <property type="match status" value="1"/>
</dbReference>
<sequence length="173" mass="20515">MESLCNLIKKAKNFDKESMELLITKFDPIITSLSRKLQNEDAKNDLTVFFIRMIYEIKLINLINSSDGALVNYIKQGLYREYHKLNKVAPIISVEFNDIFTVDTNDYVQVEYKVFLDELVMKKVLNEKQKYVLLKKYYYHCTDEEISIELCISRQAVNKIHRKAIDNLRKYLN</sequence>
<dbReference type="GO" id="GO:0006352">
    <property type="term" value="P:DNA-templated transcription initiation"/>
    <property type="evidence" value="ECO:0007669"/>
    <property type="project" value="InterPro"/>
</dbReference>
<name>A0A2S6FZ08_9CLOT</name>
<dbReference type="RefSeq" id="WP_169993985.1">
    <property type="nucleotide sequence ID" value="NZ_PTIS01000004.1"/>
</dbReference>
<dbReference type="Proteomes" id="UP000239863">
    <property type="component" value="Unassembled WGS sequence"/>
</dbReference>
<dbReference type="InterPro" id="IPR013324">
    <property type="entry name" value="RNA_pol_sigma_r3/r4-like"/>
</dbReference>
<evidence type="ECO:0000259" key="1">
    <source>
        <dbReference type="Pfam" id="PF04545"/>
    </source>
</evidence>
<proteinExistence type="predicted"/>
<comment type="caution">
    <text evidence="2">The sequence shown here is derived from an EMBL/GenBank/DDBJ whole genome shotgun (WGS) entry which is preliminary data.</text>
</comment>
<evidence type="ECO:0000313" key="3">
    <source>
        <dbReference type="Proteomes" id="UP000239863"/>
    </source>
</evidence>
<dbReference type="SUPFAM" id="SSF88659">
    <property type="entry name" value="Sigma3 and sigma4 domains of RNA polymerase sigma factors"/>
    <property type="match status" value="1"/>
</dbReference>
<dbReference type="Gene3D" id="1.20.140.160">
    <property type="match status" value="1"/>
</dbReference>
<organism evidence="2 3">
    <name type="scientific">Clostridium algidicarnis DSM 15099</name>
    <dbReference type="NCBI Taxonomy" id="1121295"/>
    <lineage>
        <taxon>Bacteria</taxon>
        <taxon>Bacillati</taxon>
        <taxon>Bacillota</taxon>
        <taxon>Clostridia</taxon>
        <taxon>Eubacteriales</taxon>
        <taxon>Clostridiaceae</taxon>
        <taxon>Clostridium</taxon>
    </lineage>
</organism>
<feature type="domain" description="RNA polymerase sigma-70 region 4" evidence="1">
    <location>
        <begin position="124"/>
        <end position="170"/>
    </location>
</feature>
<accession>A0A2S6FZ08</accession>
<reference evidence="2 3" key="1">
    <citation type="submission" date="2018-02" db="EMBL/GenBank/DDBJ databases">
        <title>Genomic Encyclopedia of Archaeal and Bacterial Type Strains, Phase II (KMG-II): from individual species to whole genera.</title>
        <authorList>
            <person name="Goeker M."/>
        </authorList>
    </citation>
    <scope>NUCLEOTIDE SEQUENCE [LARGE SCALE GENOMIC DNA]</scope>
    <source>
        <strain evidence="2 3">DSM 15099</strain>
    </source>
</reference>
<protein>
    <submittedName>
        <fullName evidence="2">Helix-turn-helix protein</fullName>
    </submittedName>
</protein>
<evidence type="ECO:0000313" key="2">
    <source>
        <dbReference type="EMBL" id="PPK48794.1"/>
    </source>
</evidence>
<dbReference type="GO" id="GO:0003700">
    <property type="term" value="F:DNA-binding transcription factor activity"/>
    <property type="evidence" value="ECO:0007669"/>
    <property type="project" value="InterPro"/>
</dbReference>
<dbReference type="EMBL" id="PTIS01000004">
    <property type="protein sequence ID" value="PPK48794.1"/>
    <property type="molecule type" value="Genomic_DNA"/>
</dbReference>
<dbReference type="AlphaFoldDB" id="A0A2S6FZ08"/>
<dbReference type="InterPro" id="IPR007630">
    <property type="entry name" value="RNA_pol_sigma70_r4"/>
</dbReference>
<gene>
    <name evidence="2" type="ORF">BD821_10453</name>
</gene>